<accession>A0ABR2Z4V0</accession>
<evidence type="ECO:0000256" key="1">
    <source>
        <dbReference type="SAM" id="MobiDB-lite"/>
    </source>
</evidence>
<sequence length="136" mass="14514">MTLGSSRQRARQPGRLGNDDVGCDDENITYLKQLSREVTALEMLKHELLERNGRLERWHAEHPRPVPASQAGVSTDSSIQEAREADGGGIRSGTDRSCGEAAAAPPQSPLPAPPLPRRSPRTPCSPGCGGATALPR</sequence>
<feature type="compositionally biased region" description="Polar residues" evidence="1">
    <location>
        <begin position="71"/>
        <end position="80"/>
    </location>
</feature>
<dbReference type="EMBL" id="JALJOT010000001">
    <property type="protein sequence ID" value="KAK9919143.1"/>
    <property type="molecule type" value="Genomic_DNA"/>
</dbReference>
<feature type="region of interest" description="Disordered" evidence="1">
    <location>
        <begin position="1"/>
        <end position="24"/>
    </location>
</feature>
<protein>
    <submittedName>
        <fullName evidence="2">Uncharacterized protein</fullName>
    </submittedName>
</protein>
<feature type="compositionally biased region" description="Pro residues" evidence="1">
    <location>
        <begin position="106"/>
        <end position="117"/>
    </location>
</feature>
<name>A0ABR2Z4V0_9CHLO</name>
<comment type="caution">
    <text evidence="2">The sequence shown here is derived from an EMBL/GenBank/DDBJ whole genome shotgun (WGS) entry which is preliminary data.</text>
</comment>
<gene>
    <name evidence="2" type="ORF">WJX75_009679</name>
</gene>
<keyword evidence="3" id="KW-1185">Reference proteome</keyword>
<reference evidence="2 3" key="1">
    <citation type="journal article" date="2024" name="Nat. Commun.">
        <title>Phylogenomics reveals the evolutionary origins of lichenization in chlorophyte algae.</title>
        <authorList>
            <person name="Puginier C."/>
            <person name="Libourel C."/>
            <person name="Otte J."/>
            <person name="Skaloud P."/>
            <person name="Haon M."/>
            <person name="Grisel S."/>
            <person name="Petersen M."/>
            <person name="Berrin J.G."/>
            <person name="Delaux P.M."/>
            <person name="Dal Grande F."/>
            <person name="Keller J."/>
        </authorList>
    </citation>
    <scope>NUCLEOTIDE SEQUENCE [LARGE SCALE GENOMIC DNA]</scope>
    <source>
        <strain evidence="2 3">SAG 216-7</strain>
    </source>
</reference>
<evidence type="ECO:0000313" key="3">
    <source>
        <dbReference type="Proteomes" id="UP001491310"/>
    </source>
</evidence>
<feature type="region of interest" description="Disordered" evidence="1">
    <location>
        <begin position="59"/>
        <end position="136"/>
    </location>
</feature>
<proteinExistence type="predicted"/>
<evidence type="ECO:0000313" key="2">
    <source>
        <dbReference type="EMBL" id="KAK9919143.1"/>
    </source>
</evidence>
<dbReference type="Proteomes" id="UP001491310">
    <property type="component" value="Unassembled WGS sequence"/>
</dbReference>
<organism evidence="2 3">
    <name type="scientific">Coccomyxa subellipsoidea</name>
    <dbReference type="NCBI Taxonomy" id="248742"/>
    <lineage>
        <taxon>Eukaryota</taxon>
        <taxon>Viridiplantae</taxon>
        <taxon>Chlorophyta</taxon>
        <taxon>core chlorophytes</taxon>
        <taxon>Trebouxiophyceae</taxon>
        <taxon>Trebouxiophyceae incertae sedis</taxon>
        <taxon>Coccomyxaceae</taxon>
        <taxon>Coccomyxa</taxon>
    </lineage>
</organism>